<name>A0A7S8J114_9BACT</name>
<dbReference type="EMBL" id="CP047423">
    <property type="protein sequence ID" value="QPD05549.1"/>
    <property type="molecule type" value="Genomic_DNA"/>
</dbReference>
<proteinExistence type="predicted"/>
<evidence type="ECO:0000313" key="2">
    <source>
        <dbReference type="EMBL" id="QPD05549.1"/>
    </source>
</evidence>
<feature type="region of interest" description="Disordered" evidence="1">
    <location>
        <begin position="34"/>
        <end position="54"/>
    </location>
</feature>
<reference evidence="2 3" key="1">
    <citation type="journal article" date="2020" name="ISME J.">
        <title>Enrichment and physiological characterization of a novel comammox Nitrospira indicates ammonium inhibition of complete nitrification.</title>
        <authorList>
            <person name="Sakoula D."/>
            <person name="Koch H."/>
            <person name="Frank J."/>
            <person name="Jetten M.S.M."/>
            <person name="van Kessel M.A.H.J."/>
            <person name="Lucker S."/>
        </authorList>
    </citation>
    <scope>NUCLEOTIDE SEQUENCE [LARGE SCALE GENOMIC DNA]</scope>
    <source>
        <strain evidence="2">Comreactor17</strain>
    </source>
</reference>
<organism evidence="2 3">
    <name type="scientific">Candidatus Nitrospira kreftii</name>
    <dbReference type="NCBI Taxonomy" id="2652173"/>
    <lineage>
        <taxon>Bacteria</taxon>
        <taxon>Pseudomonadati</taxon>
        <taxon>Nitrospirota</taxon>
        <taxon>Nitrospiria</taxon>
        <taxon>Nitrospirales</taxon>
        <taxon>Nitrospiraceae</taxon>
        <taxon>Nitrospira</taxon>
    </lineage>
</organism>
<evidence type="ECO:0000313" key="3">
    <source>
        <dbReference type="Proteomes" id="UP000593737"/>
    </source>
</evidence>
<dbReference type="AlphaFoldDB" id="A0A7S8J114"/>
<protein>
    <submittedName>
        <fullName evidence="2">Uncharacterized protein</fullName>
    </submittedName>
</protein>
<dbReference type="KEGG" id="nkf:Nkreftii_003323"/>
<evidence type="ECO:0000256" key="1">
    <source>
        <dbReference type="SAM" id="MobiDB-lite"/>
    </source>
</evidence>
<sequence>MVLISVHPVKIGETNGYESQLYLEQECRALYDDEPEEHSSMNKEVSDAEHGDCI</sequence>
<accession>A0A7S8J114</accession>
<dbReference type="Proteomes" id="UP000593737">
    <property type="component" value="Chromosome"/>
</dbReference>
<gene>
    <name evidence="2" type="ORF">Nkreftii_003323</name>
</gene>